<protein>
    <submittedName>
        <fullName evidence="1">Uncharacterized protein</fullName>
    </submittedName>
</protein>
<dbReference type="AlphaFoldDB" id="A0A5C3L745"/>
<sequence>MQFGDDDLVALCTDLHQNIGSPHFLAKDGWTIFVQMVELYSQLVDVNVDGKL</sequence>
<organism evidence="1 2">
    <name type="scientific">Coprinopsis marcescibilis</name>
    <name type="common">Agaric fungus</name>
    <name type="synonym">Psathyrella marcescibilis</name>
    <dbReference type="NCBI Taxonomy" id="230819"/>
    <lineage>
        <taxon>Eukaryota</taxon>
        <taxon>Fungi</taxon>
        <taxon>Dikarya</taxon>
        <taxon>Basidiomycota</taxon>
        <taxon>Agaricomycotina</taxon>
        <taxon>Agaricomycetes</taxon>
        <taxon>Agaricomycetidae</taxon>
        <taxon>Agaricales</taxon>
        <taxon>Agaricineae</taxon>
        <taxon>Psathyrellaceae</taxon>
        <taxon>Coprinopsis</taxon>
    </lineage>
</organism>
<gene>
    <name evidence="1" type="ORF">FA15DRAFT_435840</name>
</gene>
<name>A0A5C3L745_COPMA</name>
<dbReference type="EMBL" id="ML210207">
    <property type="protein sequence ID" value="TFK24058.1"/>
    <property type="molecule type" value="Genomic_DNA"/>
</dbReference>
<evidence type="ECO:0000313" key="1">
    <source>
        <dbReference type="EMBL" id="TFK24058.1"/>
    </source>
</evidence>
<reference evidence="1 2" key="1">
    <citation type="journal article" date="2019" name="Nat. Ecol. Evol.">
        <title>Megaphylogeny resolves global patterns of mushroom evolution.</title>
        <authorList>
            <person name="Varga T."/>
            <person name="Krizsan K."/>
            <person name="Foldi C."/>
            <person name="Dima B."/>
            <person name="Sanchez-Garcia M."/>
            <person name="Sanchez-Ramirez S."/>
            <person name="Szollosi G.J."/>
            <person name="Szarkandi J.G."/>
            <person name="Papp V."/>
            <person name="Albert L."/>
            <person name="Andreopoulos W."/>
            <person name="Angelini C."/>
            <person name="Antonin V."/>
            <person name="Barry K.W."/>
            <person name="Bougher N.L."/>
            <person name="Buchanan P."/>
            <person name="Buyck B."/>
            <person name="Bense V."/>
            <person name="Catcheside P."/>
            <person name="Chovatia M."/>
            <person name="Cooper J."/>
            <person name="Damon W."/>
            <person name="Desjardin D."/>
            <person name="Finy P."/>
            <person name="Geml J."/>
            <person name="Haridas S."/>
            <person name="Hughes K."/>
            <person name="Justo A."/>
            <person name="Karasinski D."/>
            <person name="Kautmanova I."/>
            <person name="Kiss B."/>
            <person name="Kocsube S."/>
            <person name="Kotiranta H."/>
            <person name="LaButti K.M."/>
            <person name="Lechner B.E."/>
            <person name="Liimatainen K."/>
            <person name="Lipzen A."/>
            <person name="Lukacs Z."/>
            <person name="Mihaltcheva S."/>
            <person name="Morgado L.N."/>
            <person name="Niskanen T."/>
            <person name="Noordeloos M.E."/>
            <person name="Ohm R.A."/>
            <person name="Ortiz-Santana B."/>
            <person name="Ovrebo C."/>
            <person name="Racz N."/>
            <person name="Riley R."/>
            <person name="Savchenko A."/>
            <person name="Shiryaev A."/>
            <person name="Soop K."/>
            <person name="Spirin V."/>
            <person name="Szebenyi C."/>
            <person name="Tomsovsky M."/>
            <person name="Tulloss R.E."/>
            <person name="Uehling J."/>
            <person name="Grigoriev I.V."/>
            <person name="Vagvolgyi C."/>
            <person name="Papp T."/>
            <person name="Martin F.M."/>
            <person name="Miettinen O."/>
            <person name="Hibbett D.S."/>
            <person name="Nagy L.G."/>
        </authorList>
    </citation>
    <scope>NUCLEOTIDE SEQUENCE [LARGE SCALE GENOMIC DNA]</scope>
    <source>
        <strain evidence="1 2">CBS 121175</strain>
    </source>
</reference>
<proteinExistence type="predicted"/>
<keyword evidence="2" id="KW-1185">Reference proteome</keyword>
<dbReference type="Proteomes" id="UP000307440">
    <property type="component" value="Unassembled WGS sequence"/>
</dbReference>
<evidence type="ECO:0000313" key="2">
    <source>
        <dbReference type="Proteomes" id="UP000307440"/>
    </source>
</evidence>
<accession>A0A5C3L745</accession>